<dbReference type="Gene3D" id="3.40.720.10">
    <property type="entry name" value="Alkaline Phosphatase, subunit A"/>
    <property type="match status" value="1"/>
</dbReference>
<evidence type="ECO:0000256" key="3">
    <source>
        <dbReference type="ARBA" id="ARBA00009983"/>
    </source>
</evidence>
<evidence type="ECO:0000256" key="10">
    <source>
        <dbReference type="SAM" id="Phobius"/>
    </source>
</evidence>
<keyword evidence="4 8" id="KW-1003">Cell membrane</keyword>
<dbReference type="PANTHER" id="PTHR47371:SF3">
    <property type="entry name" value="PHOSPHOGLYCEROL TRANSFERASE I"/>
    <property type="match status" value="1"/>
</dbReference>
<dbReference type="Gene3D" id="3.30.1120.170">
    <property type="match status" value="1"/>
</dbReference>
<evidence type="ECO:0000256" key="5">
    <source>
        <dbReference type="ARBA" id="ARBA00022692"/>
    </source>
</evidence>
<dbReference type="PIRSF" id="PIRSF005091">
    <property type="entry name" value="Mmb_sulf_HI1246"/>
    <property type="match status" value="1"/>
</dbReference>
<dbReference type="Proteomes" id="UP001341444">
    <property type="component" value="Unassembled WGS sequence"/>
</dbReference>
<comment type="pathway">
    <text evidence="2">Cell wall biogenesis; lipoteichoic acid biosynthesis.</text>
</comment>
<feature type="transmembrane region" description="Helical" evidence="10">
    <location>
        <begin position="76"/>
        <end position="98"/>
    </location>
</feature>
<feature type="transmembrane region" description="Helical" evidence="10">
    <location>
        <begin position="160"/>
        <end position="178"/>
    </location>
</feature>
<sequence>MKDIFFKIQSLLNKKLSFFFLAVILFWLKTYAVYLAEFNLGITDIVQTFLLFVNPISSALFFLGIALLFKGRKRTVAIIVINLFLSIILYANVCYYRFFNDFITLPVLAQSKNYGDVGGSAVALMKPYDILYFLDTIILLVLLIFKKVENYTGKLNRRMITGVFAAAISIFIVNLGIAEINRPELLSRTFDRNYIVKYLGLYNYTIYDAAQTTMTSAQRAFADSSDIVDVQNYLKANKTDPNPKLFGKAKGMNVIFVSMESFQNFVINQKIGGQEVTPFLNKLTHDPNTFYFDNFFHQTGQGKTSDAEFMMENGLFPLSNGAVFTLKAMNTYQATPAILNTKGYSSAVFHGNYKTFWNRDEMYKSLGYDRFFDASYFDMSTKNTINYGMEDKPFFKEAMPYLKNFPQPFYTKFITLSNHFPFELRDKSSFPSANTGDSIVDNYFKTANYMDQSLEQFFTYLKQSGLYDHTVIVMYGDHYGLSDSHDAALAKVLGKKTISPFDSAQLQRVPLFIHVPGVKGKIEHTYGGEVDVRSTILHLLGIDTKNYIDFGSDLLSKDHDQVVPFRNGDYVSPNYTQVKGICYSNSTGASVDPNQCLKNDNIIKTKLNMSDKVVNDDLLRFYTPPGFTPINREDYDYTSDQRINPVPGQINSKKTIVPNKNNSPHSTTKK</sequence>
<dbReference type="SUPFAM" id="SSF53649">
    <property type="entry name" value="Alkaline phosphatase-like"/>
    <property type="match status" value="1"/>
</dbReference>
<comment type="caution">
    <text evidence="12">The sequence shown here is derived from an EMBL/GenBank/DDBJ whole genome shotgun (WGS) entry which is preliminary data.</text>
</comment>
<feature type="transmembrane region" description="Helical" evidence="10">
    <location>
        <begin position="48"/>
        <end position="69"/>
    </location>
</feature>
<evidence type="ECO:0000256" key="7">
    <source>
        <dbReference type="ARBA" id="ARBA00023136"/>
    </source>
</evidence>
<dbReference type="InterPro" id="IPR012160">
    <property type="entry name" value="LtaS-like"/>
</dbReference>
<evidence type="ECO:0000256" key="2">
    <source>
        <dbReference type="ARBA" id="ARBA00004936"/>
    </source>
</evidence>
<evidence type="ECO:0000256" key="9">
    <source>
        <dbReference type="SAM" id="MobiDB-lite"/>
    </source>
</evidence>
<keyword evidence="7 8" id="KW-0472">Membrane</keyword>
<dbReference type="Pfam" id="PF00884">
    <property type="entry name" value="Sulfatase"/>
    <property type="match status" value="1"/>
</dbReference>
<dbReference type="InterPro" id="IPR050448">
    <property type="entry name" value="OpgB/LTA_synthase_biosynth"/>
</dbReference>
<comment type="similarity">
    <text evidence="3 8">Belongs to the LTA synthase family.</text>
</comment>
<keyword evidence="5 10" id="KW-0812">Transmembrane</keyword>
<dbReference type="RefSeq" id="WP_066263060.1">
    <property type="nucleotide sequence ID" value="NZ_JARMAB010000032.1"/>
</dbReference>
<accession>A0ABU6MP47</accession>
<name>A0ABU6MP47_9BACI</name>
<gene>
    <name evidence="12" type="ORF">P4T90_20360</name>
</gene>
<feature type="transmembrane region" description="Helical" evidence="10">
    <location>
        <begin position="130"/>
        <end position="148"/>
    </location>
</feature>
<dbReference type="InterPro" id="IPR000917">
    <property type="entry name" value="Sulfatase_N"/>
</dbReference>
<comment type="subcellular location">
    <subcellularLocation>
        <location evidence="1">Cell membrane</location>
        <topology evidence="1">Multi-pass membrane protein</topology>
    </subcellularLocation>
</comment>
<dbReference type="EMBL" id="JARMAB010000032">
    <property type="protein sequence ID" value="MED1205408.1"/>
    <property type="molecule type" value="Genomic_DNA"/>
</dbReference>
<organism evidence="12 13">
    <name type="scientific">Heyndrickxia acidicola</name>
    <dbReference type="NCBI Taxonomy" id="209389"/>
    <lineage>
        <taxon>Bacteria</taxon>
        <taxon>Bacillati</taxon>
        <taxon>Bacillota</taxon>
        <taxon>Bacilli</taxon>
        <taxon>Bacillales</taxon>
        <taxon>Bacillaceae</taxon>
        <taxon>Heyndrickxia</taxon>
    </lineage>
</organism>
<evidence type="ECO:0000256" key="6">
    <source>
        <dbReference type="ARBA" id="ARBA00022989"/>
    </source>
</evidence>
<keyword evidence="13" id="KW-1185">Reference proteome</keyword>
<keyword evidence="6 10" id="KW-1133">Transmembrane helix</keyword>
<protein>
    <submittedName>
        <fullName evidence="12">LTA synthase family protein</fullName>
    </submittedName>
</protein>
<dbReference type="InterPro" id="IPR017850">
    <property type="entry name" value="Alkaline_phosphatase_core_sf"/>
</dbReference>
<evidence type="ECO:0000313" key="12">
    <source>
        <dbReference type="EMBL" id="MED1205408.1"/>
    </source>
</evidence>
<reference evidence="12 13" key="1">
    <citation type="submission" date="2023-03" db="EMBL/GenBank/DDBJ databases">
        <title>Bacillus Genome Sequencing.</title>
        <authorList>
            <person name="Dunlap C."/>
        </authorList>
    </citation>
    <scope>NUCLEOTIDE SEQUENCE [LARGE SCALE GENOMIC DNA]</scope>
    <source>
        <strain evidence="12 13">B-23453</strain>
    </source>
</reference>
<feature type="compositionally biased region" description="Polar residues" evidence="9">
    <location>
        <begin position="649"/>
        <end position="670"/>
    </location>
</feature>
<evidence type="ECO:0000256" key="4">
    <source>
        <dbReference type="ARBA" id="ARBA00022475"/>
    </source>
</evidence>
<proteinExistence type="inferred from homology"/>
<feature type="region of interest" description="Disordered" evidence="9">
    <location>
        <begin position="646"/>
        <end position="670"/>
    </location>
</feature>
<feature type="domain" description="Sulfatase N-terminal" evidence="11">
    <location>
        <begin position="253"/>
        <end position="542"/>
    </location>
</feature>
<evidence type="ECO:0000259" key="11">
    <source>
        <dbReference type="Pfam" id="PF00884"/>
    </source>
</evidence>
<evidence type="ECO:0000256" key="8">
    <source>
        <dbReference type="PIRNR" id="PIRNR005091"/>
    </source>
</evidence>
<evidence type="ECO:0000313" key="13">
    <source>
        <dbReference type="Proteomes" id="UP001341444"/>
    </source>
</evidence>
<evidence type="ECO:0000256" key="1">
    <source>
        <dbReference type="ARBA" id="ARBA00004651"/>
    </source>
</evidence>
<dbReference type="CDD" id="cd16015">
    <property type="entry name" value="LTA_synthase"/>
    <property type="match status" value="1"/>
</dbReference>
<dbReference type="PANTHER" id="PTHR47371">
    <property type="entry name" value="LIPOTEICHOIC ACID SYNTHASE"/>
    <property type="match status" value="1"/>
</dbReference>